<feature type="transmembrane region" description="Helical" evidence="1">
    <location>
        <begin position="42"/>
        <end position="62"/>
    </location>
</feature>
<sequence>MFSEALFLGALLLDASVALLLVDGLTELDLSAAEELAFAEPLLSLATGVAGFFSVTISSLLLRAN</sequence>
<keyword evidence="1" id="KW-1133">Transmembrane helix</keyword>
<dbReference type="EMBL" id="AAPI01000003">
    <property type="protein sequence ID" value="EAS47116.1"/>
    <property type="molecule type" value="Genomic_DNA"/>
</dbReference>
<reference evidence="2 3" key="1">
    <citation type="submission" date="2006-03" db="EMBL/GenBank/DDBJ databases">
        <authorList>
            <person name="Giovannoni S.J."/>
            <person name="Cho J.-C."/>
            <person name="Ferriera S."/>
            <person name="Johnson J."/>
            <person name="Kravitz S."/>
            <person name="Halpern A."/>
            <person name="Remington K."/>
            <person name="Beeson K."/>
            <person name="Tran B."/>
            <person name="Rogers Y.-H."/>
            <person name="Friedman R."/>
            <person name="Venter J.C."/>
        </authorList>
    </citation>
    <scope>NUCLEOTIDE SEQUENCE [LARGE SCALE GENOMIC DNA]</scope>
    <source>
        <strain evidence="2 3">HTCC2207</strain>
    </source>
</reference>
<protein>
    <submittedName>
        <fullName evidence="2">Uncharacterized protein</fullName>
    </submittedName>
</protein>
<evidence type="ECO:0000313" key="3">
    <source>
        <dbReference type="Proteomes" id="UP000005555"/>
    </source>
</evidence>
<comment type="caution">
    <text evidence="2">The sequence shown here is derived from an EMBL/GenBank/DDBJ whole genome shotgun (WGS) entry which is preliminary data.</text>
</comment>
<dbReference type="AlphaFoldDB" id="Q1YSU0"/>
<evidence type="ECO:0000256" key="1">
    <source>
        <dbReference type="SAM" id="Phobius"/>
    </source>
</evidence>
<keyword evidence="1" id="KW-0812">Transmembrane</keyword>
<organism evidence="2 3">
    <name type="scientific">gamma proteobacterium HTCC2207</name>
    <dbReference type="NCBI Taxonomy" id="314287"/>
    <lineage>
        <taxon>Bacteria</taxon>
        <taxon>Pseudomonadati</taxon>
        <taxon>Pseudomonadota</taxon>
        <taxon>Gammaproteobacteria</taxon>
        <taxon>Cellvibrionales</taxon>
        <taxon>Porticoccaceae</taxon>
        <taxon>SAR92 clade</taxon>
    </lineage>
</organism>
<gene>
    <name evidence="2" type="ORF">GB2207_10883</name>
</gene>
<dbReference type="STRING" id="314287.GB2207_10883"/>
<proteinExistence type="predicted"/>
<name>Q1YSU0_9GAMM</name>
<evidence type="ECO:0000313" key="2">
    <source>
        <dbReference type="EMBL" id="EAS47116.1"/>
    </source>
</evidence>
<keyword evidence="3" id="KW-1185">Reference proteome</keyword>
<dbReference type="Proteomes" id="UP000005555">
    <property type="component" value="Unassembled WGS sequence"/>
</dbReference>
<keyword evidence="1" id="KW-0472">Membrane</keyword>
<accession>Q1YSU0</accession>
<dbReference type="HOGENOM" id="CLU_2843560_0_0_6"/>